<dbReference type="GO" id="GO:0004523">
    <property type="term" value="F:RNA-DNA hybrid ribonuclease activity"/>
    <property type="evidence" value="ECO:0007669"/>
    <property type="project" value="UniProtKB-EC"/>
</dbReference>
<dbReference type="PANTHER" id="PTHR19446">
    <property type="entry name" value="REVERSE TRANSCRIPTASES"/>
    <property type="match status" value="1"/>
</dbReference>
<proteinExistence type="inferred from homology"/>
<evidence type="ECO:0000256" key="1">
    <source>
        <dbReference type="ARBA" id="ARBA00010879"/>
    </source>
</evidence>
<feature type="compositionally biased region" description="Basic residues" evidence="4">
    <location>
        <begin position="17"/>
        <end position="31"/>
    </location>
</feature>
<evidence type="ECO:0000313" key="6">
    <source>
        <dbReference type="EMBL" id="KAI5623886.1"/>
    </source>
</evidence>
<accession>A0AAD5AWS7</accession>
<dbReference type="Pfam" id="PF00078">
    <property type="entry name" value="RVT_1"/>
    <property type="match status" value="1"/>
</dbReference>
<feature type="coiled-coil region" evidence="3">
    <location>
        <begin position="1268"/>
        <end position="1303"/>
    </location>
</feature>
<evidence type="ECO:0000256" key="4">
    <source>
        <dbReference type="SAM" id="MobiDB-lite"/>
    </source>
</evidence>
<dbReference type="InterPro" id="IPR043128">
    <property type="entry name" value="Rev_trsase/Diguanyl_cyclase"/>
</dbReference>
<evidence type="ECO:0000313" key="7">
    <source>
        <dbReference type="Proteomes" id="UP001205998"/>
    </source>
</evidence>
<keyword evidence="7" id="KW-1185">Reference proteome</keyword>
<keyword evidence="3" id="KW-0175">Coiled coil</keyword>
<dbReference type="CDD" id="cd01650">
    <property type="entry name" value="RT_nLTR_like"/>
    <property type="match status" value="1"/>
</dbReference>
<evidence type="ECO:0000256" key="2">
    <source>
        <dbReference type="ARBA" id="ARBA00012180"/>
    </source>
</evidence>
<comment type="similarity">
    <text evidence="1">Belongs to the beta type-B retroviral polymerase family. HERV class-II K(HML-2) pol subfamily.</text>
</comment>
<organism evidence="6 7">
    <name type="scientific">Silurus asotus</name>
    <name type="common">Amur catfish</name>
    <name type="synonym">Parasilurus asotus</name>
    <dbReference type="NCBI Taxonomy" id="30991"/>
    <lineage>
        <taxon>Eukaryota</taxon>
        <taxon>Metazoa</taxon>
        <taxon>Chordata</taxon>
        <taxon>Craniata</taxon>
        <taxon>Vertebrata</taxon>
        <taxon>Euteleostomi</taxon>
        <taxon>Actinopterygii</taxon>
        <taxon>Neopterygii</taxon>
        <taxon>Teleostei</taxon>
        <taxon>Ostariophysi</taxon>
        <taxon>Siluriformes</taxon>
        <taxon>Siluridae</taxon>
        <taxon>Silurus</taxon>
    </lineage>
</organism>
<dbReference type="SUPFAM" id="SSF56219">
    <property type="entry name" value="DNase I-like"/>
    <property type="match status" value="2"/>
</dbReference>
<gene>
    <name evidence="6" type="ORF">C0J50_16567</name>
</gene>
<dbReference type="PROSITE" id="PS50878">
    <property type="entry name" value="RT_POL"/>
    <property type="match status" value="1"/>
</dbReference>
<name>A0AAD5AWS7_SILAS</name>
<dbReference type="Gene3D" id="3.60.10.10">
    <property type="entry name" value="Endonuclease/exonuclease/phosphatase"/>
    <property type="match status" value="2"/>
</dbReference>
<dbReference type="EMBL" id="MU551596">
    <property type="protein sequence ID" value="KAI5623886.1"/>
    <property type="molecule type" value="Genomic_DNA"/>
</dbReference>
<dbReference type="SUPFAM" id="SSF56672">
    <property type="entry name" value="DNA/RNA polymerases"/>
    <property type="match status" value="1"/>
</dbReference>
<dbReference type="InterPro" id="IPR043502">
    <property type="entry name" value="DNA/RNA_pol_sf"/>
</dbReference>
<dbReference type="Gene3D" id="3.30.70.270">
    <property type="match status" value="1"/>
</dbReference>
<feature type="coiled-coil region" evidence="3">
    <location>
        <begin position="388"/>
        <end position="423"/>
    </location>
</feature>
<dbReference type="EC" id="3.1.26.4" evidence="2"/>
<evidence type="ECO:0000259" key="5">
    <source>
        <dbReference type="PROSITE" id="PS50878"/>
    </source>
</evidence>
<dbReference type="Proteomes" id="UP001205998">
    <property type="component" value="Unassembled WGS sequence"/>
</dbReference>
<feature type="region of interest" description="Disordered" evidence="4">
    <location>
        <begin position="1"/>
        <end position="35"/>
    </location>
</feature>
<dbReference type="CDD" id="cd09076">
    <property type="entry name" value="L1-EN"/>
    <property type="match status" value="2"/>
</dbReference>
<dbReference type="InterPro" id="IPR036691">
    <property type="entry name" value="Endo/exonu/phosph_ase_sf"/>
</dbReference>
<feature type="domain" description="Reverse transcriptase" evidence="5">
    <location>
        <begin position="540"/>
        <end position="799"/>
    </location>
</feature>
<reference evidence="6" key="1">
    <citation type="submission" date="2018-07" db="EMBL/GenBank/DDBJ databases">
        <title>Comparative genomics of catfishes provides insights into carnivory and benthic adaptation.</title>
        <authorList>
            <person name="Zhang Y."/>
            <person name="Wang D."/>
            <person name="Peng Z."/>
            <person name="Zheng S."/>
            <person name="Shao F."/>
            <person name="Tao W."/>
        </authorList>
    </citation>
    <scope>NUCLEOTIDE SEQUENCE</scope>
    <source>
        <strain evidence="6">Chongqing</strain>
    </source>
</reference>
<comment type="caution">
    <text evidence="6">The sequence shown here is derived from an EMBL/GenBank/DDBJ whole genome shotgun (WGS) entry which is preliminary data.</text>
</comment>
<dbReference type="Pfam" id="PF03372">
    <property type="entry name" value="Exo_endo_phos"/>
    <property type="match status" value="1"/>
</dbReference>
<sequence>MGIVSRQGTSGNWATVGRRRRRRGGRRLQRRQGKEQCRRVEIRVGTLNVGTMTGKGREVADMMERRKVDMLCVQETKWKGSKARNIGGGFKLFYHGVDGKRNGVGVILKEEYSKSVVEVKRVSDRMMIVKVEVEGMMINVISAYAPQVGCEMEEKERFWSELDEVVDGVPRKERLVIGADFNGHVGEGNRGDEEVMGRYGFKERNVEGQMVVDFAKRMEMAVVNTYFKKKEDHRVTYKSGGRCTQVDYVLCRRCNLKEIGDCKVLAGDSVARQHRMVVCRMVLEAKMKRRRVRTERRIRWWKLKEEECSVRFREEVRERLSGVKEVLDDWATTAGVMREAARKVLGVTSGNRKEDKETWWWNEEVQESIRRKRLAKQKWDRQSDEKSRQEYKEMRQQVKRDVAKAKEKAYEELYERLDTKEGEKDLYRLARQRDRAGKDVLQVRAVKDGEGNVLTSEESVLRRWREYFEQLMNEENQRERRLDDVELVKQDVDRISKEEVRAAIKRMKSGKSVGPDDIPVEAWRCLGEMAVEFLTRLFNRILEGEKMPEEWRRSVLVPIFKHKGDVQTCSNYRGIKLISHTMKLWERVVEARLREEVTICEQQYGFMPRKSTTDALFALRMLMEKYREGQKELHCVFVDLEKAYDRVPREELWYCMRKSGVSEKYVRVVQDMYEGSVTAVKCAVGTTDWFRVKVGLHQGSALSPFLFAVVMDRLTDEVRQESPWTMMFADDIVICCESREQVEKSLERWRYALERRGMKLSRSKTEYMCVNEREGSGVVRLQGEELQKVEEFRYLGSTVQSNGECVREVKKRVQAGWSGWRRVTGVICDSRVSAKLKGKVYRTVVRPAMLYGLETVALSKRQEVELEVAELKMLRFSLGVTRMDKIRNEFIRGTAHVGCFGDKVREARLRWFGHVQRRDMNYIGRRMLRMEPPGRRKRGRPRRRFMDVVREDMQETKWKGSKARNIGGGFKLFYHGVDGKRNGVGVILKEEYSKSVVEVKRVSDRMMIVKVEVEGMMINVISAYAPQVGCEMEEKERFWSELDEVVDGVPRKERLVIGADFNGHVGEGNRGDEEVMGRYGFKERNVEGQMVVDFAKRMEMAVVNTYFKKKEDHRVTYKSGGRCTQVDYVLCRRCNLKEIGDCKVLAGDSVARQHRMVVCRMVLEAKKKRRRVRTERRIRWWKLKEEECSVRFREEVRERLSGVKEVLDDWATTAGVMREAARKVLGVTSGNRKEDKETWWWNEEVQESIRRKRLAKQKWDRQSDVKSRQEYKEMWQQVKRDVANAKEKAYEELYERLDTKEGEKDLYRLARQRDRAGKDVLQVRAVKDGEGNVLTSEESVLRRWREYFEQLMNEENQRERRLDDVELVKQDVNRISKEEVRAAIKRMKSGKSVGPDDIPVEAWRCLGEMAVEFLSRLFNRILEGEKMPEEWRRSVLVPIFKHKGDVQTCSNYRGIKLISHTMKLWERVVEARLREEVTICEQQYGFMPRKSTTDALFALRMLMEKYREGQKKLHCVFVDLEKREMLEEMEEKRGGGYRFDVNSGPLITTAYQSTPEKNGMHLKHFKALP</sequence>
<dbReference type="InterPro" id="IPR005135">
    <property type="entry name" value="Endo/exonuclease/phosphatase"/>
</dbReference>
<feature type="compositionally biased region" description="Polar residues" evidence="4">
    <location>
        <begin position="1"/>
        <end position="13"/>
    </location>
</feature>
<protein>
    <recommendedName>
        <fullName evidence="2">ribonuclease H</fullName>
        <ecNumber evidence="2">3.1.26.4</ecNumber>
    </recommendedName>
</protein>
<dbReference type="InterPro" id="IPR000477">
    <property type="entry name" value="RT_dom"/>
</dbReference>
<evidence type="ECO:0000256" key="3">
    <source>
        <dbReference type="SAM" id="Coils"/>
    </source>
</evidence>